<evidence type="ECO:0000313" key="2">
    <source>
        <dbReference type="EMBL" id="WVX80980.1"/>
    </source>
</evidence>
<name>A0ABZ2CEP8_9BACI</name>
<dbReference type="RefSeq" id="WP_338449910.1">
    <property type="nucleotide sequence ID" value="NZ_CP137640.1"/>
</dbReference>
<sequence length="111" mass="12374">MQLEKLIGTIGSVGSLLYCGYFLFHNPYGHSSPELDVLVSFTMMFFLPMFIAIFASLSFKPITLIICSVWSMPLALYLGATPGVFKWLMIGPVLLLIAGILMHTKSRNRVK</sequence>
<keyword evidence="1" id="KW-0812">Transmembrane</keyword>
<evidence type="ECO:0000313" key="3">
    <source>
        <dbReference type="Proteomes" id="UP001357223"/>
    </source>
</evidence>
<keyword evidence="1" id="KW-0472">Membrane</keyword>
<evidence type="ECO:0008006" key="4">
    <source>
        <dbReference type="Google" id="ProtNLM"/>
    </source>
</evidence>
<feature type="transmembrane region" description="Helical" evidence="1">
    <location>
        <begin position="7"/>
        <end position="25"/>
    </location>
</feature>
<feature type="transmembrane region" description="Helical" evidence="1">
    <location>
        <begin position="84"/>
        <end position="102"/>
    </location>
</feature>
<feature type="transmembrane region" description="Helical" evidence="1">
    <location>
        <begin position="37"/>
        <end position="55"/>
    </location>
</feature>
<dbReference type="EMBL" id="CP137640">
    <property type="protein sequence ID" value="WVX80980.1"/>
    <property type="molecule type" value="Genomic_DNA"/>
</dbReference>
<keyword evidence="3" id="KW-1185">Reference proteome</keyword>
<gene>
    <name evidence="2" type="ORF">R4Z09_27810</name>
</gene>
<keyword evidence="1" id="KW-1133">Transmembrane helix</keyword>
<accession>A0ABZ2CEP8</accession>
<evidence type="ECO:0000256" key="1">
    <source>
        <dbReference type="SAM" id="Phobius"/>
    </source>
</evidence>
<organism evidence="2 3">
    <name type="scientific">Niallia oryzisoli</name>
    <dbReference type="NCBI Taxonomy" id="1737571"/>
    <lineage>
        <taxon>Bacteria</taxon>
        <taxon>Bacillati</taxon>
        <taxon>Bacillota</taxon>
        <taxon>Bacilli</taxon>
        <taxon>Bacillales</taxon>
        <taxon>Bacillaceae</taxon>
        <taxon>Niallia</taxon>
    </lineage>
</organism>
<reference evidence="2 3" key="1">
    <citation type="submission" date="2023-10" db="EMBL/GenBank/DDBJ databases">
        <title>Niallia locisalis sp.nov. isolated from a salt pond sample.</title>
        <authorList>
            <person name="Li X.-J."/>
            <person name="Dong L."/>
        </authorList>
    </citation>
    <scope>NUCLEOTIDE SEQUENCE [LARGE SCALE GENOMIC DNA]</scope>
    <source>
        <strain evidence="2 3">DSM 29761</strain>
    </source>
</reference>
<dbReference type="Proteomes" id="UP001357223">
    <property type="component" value="Chromosome"/>
</dbReference>
<proteinExistence type="predicted"/>
<protein>
    <recommendedName>
        <fullName evidence="4">NADH dehydrogenase subunit 6</fullName>
    </recommendedName>
</protein>